<evidence type="ECO:0008006" key="3">
    <source>
        <dbReference type="Google" id="ProtNLM"/>
    </source>
</evidence>
<dbReference type="Proteomes" id="UP000199550">
    <property type="component" value="Unassembled WGS sequence"/>
</dbReference>
<name>A0A1I4H0S5_9RHOB</name>
<gene>
    <name evidence="1" type="ORF">SAMN04488004_11557</name>
</gene>
<dbReference type="GeneID" id="97891870"/>
<keyword evidence="2" id="KW-1185">Reference proteome</keyword>
<dbReference type="OrthoDB" id="7659053at2"/>
<dbReference type="EMBL" id="FOTF01000015">
    <property type="protein sequence ID" value="SFL35932.1"/>
    <property type="molecule type" value="Genomic_DNA"/>
</dbReference>
<reference evidence="1 2" key="1">
    <citation type="submission" date="2016-10" db="EMBL/GenBank/DDBJ databases">
        <authorList>
            <person name="de Groot N.N."/>
        </authorList>
    </citation>
    <scope>NUCLEOTIDE SEQUENCE [LARGE SCALE GENOMIC DNA]</scope>
    <source>
        <strain evidence="1 2">DSM 16199</strain>
    </source>
</reference>
<proteinExistence type="predicted"/>
<sequence length="100" mass="10913">MRIIFLGLALVTLNSCGAGVRGEMGKACMASGRSAANSALCSCVQKTANGTLTNRDQKLASTFFEDPQKAQDIRQSDSSTHEAFWTRYRKFTGQAERSCR</sequence>
<dbReference type="AlphaFoldDB" id="A0A1I4H0S5"/>
<organism evidence="1 2">
    <name type="scientific">Loktanella salsilacus</name>
    <dbReference type="NCBI Taxonomy" id="195913"/>
    <lineage>
        <taxon>Bacteria</taxon>
        <taxon>Pseudomonadati</taxon>
        <taxon>Pseudomonadota</taxon>
        <taxon>Alphaproteobacteria</taxon>
        <taxon>Rhodobacterales</taxon>
        <taxon>Roseobacteraceae</taxon>
        <taxon>Loktanella</taxon>
    </lineage>
</organism>
<evidence type="ECO:0000313" key="2">
    <source>
        <dbReference type="Proteomes" id="UP000199550"/>
    </source>
</evidence>
<evidence type="ECO:0000313" key="1">
    <source>
        <dbReference type="EMBL" id="SFL35932.1"/>
    </source>
</evidence>
<dbReference type="STRING" id="195913.SAMN04488004_11557"/>
<dbReference type="RefSeq" id="WP_090190376.1">
    <property type="nucleotide sequence ID" value="NZ_CAXIDI010000027.1"/>
</dbReference>
<protein>
    <recommendedName>
        <fullName evidence="3">Arginine transporter</fullName>
    </recommendedName>
</protein>
<accession>A0A1I4H0S5</accession>